<dbReference type="InterPro" id="IPR036291">
    <property type="entry name" value="NAD(P)-bd_dom_sf"/>
</dbReference>
<evidence type="ECO:0000256" key="1">
    <source>
        <dbReference type="ARBA" id="ARBA00006484"/>
    </source>
</evidence>
<comment type="caution">
    <text evidence="4">The sequence shown here is derived from an EMBL/GenBank/DDBJ whole genome shotgun (WGS) entry which is preliminary data.</text>
</comment>
<comment type="similarity">
    <text evidence="1 3">Belongs to the short-chain dehydrogenases/reductases (SDR) family.</text>
</comment>
<evidence type="ECO:0000313" key="5">
    <source>
        <dbReference type="Proteomes" id="UP001560267"/>
    </source>
</evidence>
<gene>
    <name evidence="4" type="ORF">AB6A68_04450</name>
</gene>
<sequence>MNIQGEVAVVSGAASGLGLATTMALVEAGTKVVLADRNEEAGREVAARLGQASLFVPTDVTDDSSVMRLMSEAANFGTIRLVVSCAGIGIAERTIDRSGKPHEFASFEHVVRVNLFGTFNLLRYGASYLAHAEPRDGQRGLIVNTASIAAYDGQIGQIAYSASKGAIVGLTLPAARDLSGSGIRVVTIAPGIMDTPLLGTLPEDVRNALGSSVPFPKRLGLPSDFAKLVLAVLDNDYLNGEVIRLDGALRMAPR</sequence>
<dbReference type="InterPro" id="IPR002347">
    <property type="entry name" value="SDR_fam"/>
</dbReference>
<dbReference type="PRINTS" id="PR00081">
    <property type="entry name" value="GDHRDH"/>
</dbReference>
<dbReference type="InterPro" id="IPR020904">
    <property type="entry name" value="Sc_DH/Rdtase_CS"/>
</dbReference>
<dbReference type="PROSITE" id="PS00061">
    <property type="entry name" value="ADH_SHORT"/>
    <property type="match status" value="1"/>
</dbReference>
<dbReference type="PANTHER" id="PTHR43658:SF8">
    <property type="entry name" value="17-BETA-HYDROXYSTEROID DEHYDROGENASE 14-RELATED"/>
    <property type="match status" value="1"/>
</dbReference>
<dbReference type="Proteomes" id="UP001560267">
    <property type="component" value="Unassembled WGS sequence"/>
</dbReference>
<protein>
    <submittedName>
        <fullName evidence="4">SDR family NAD(P)-dependent oxidoreductase</fullName>
    </submittedName>
</protein>
<dbReference type="Gene3D" id="3.40.50.720">
    <property type="entry name" value="NAD(P)-binding Rossmann-like Domain"/>
    <property type="match status" value="1"/>
</dbReference>
<reference evidence="4 5" key="1">
    <citation type="submission" date="2024-07" db="EMBL/GenBank/DDBJ databases">
        <title>Draft Genome Sequence of Ferrimicrobium acidiphilum Strain YE2023, Isolated from a Pulp of Bioleach Reactor.</title>
        <authorList>
            <person name="Elkina Y.A."/>
            <person name="Bulaeva A.G."/>
            <person name="Beletsky A.V."/>
            <person name="Mardanov A.V."/>
        </authorList>
    </citation>
    <scope>NUCLEOTIDE SEQUENCE [LARGE SCALE GENOMIC DNA]</scope>
    <source>
        <strain evidence="4 5">YE2023</strain>
    </source>
</reference>
<keyword evidence="5" id="KW-1185">Reference proteome</keyword>
<evidence type="ECO:0000256" key="3">
    <source>
        <dbReference type="RuleBase" id="RU000363"/>
    </source>
</evidence>
<evidence type="ECO:0000256" key="2">
    <source>
        <dbReference type="ARBA" id="ARBA00023002"/>
    </source>
</evidence>
<dbReference type="PRINTS" id="PR00080">
    <property type="entry name" value="SDRFAMILY"/>
</dbReference>
<name>A0ABV3Y109_9ACTN</name>
<dbReference type="RefSeq" id="WP_369084306.1">
    <property type="nucleotide sequence ID" value="NZ_JBFSHR010000010.1"/>
</dbReference>
<dbReference type="EMBL" id="JBFSHR010000010">
    <property type="protein sequence ID" value="MEX6429085.1"/>
    <property type="molecule type" value="Genomic_DNA"/>
</dbReference>
<dbReference type="Pfam" id="PF00106">
    <property type="entry name" value="adh_short"/>
    <property type="match status" value="1"/>
</dbReference>
<dbReference type="SUPFAM" id="SSF51735">
    <property type="entry name" value="NAD(P)-binding Rossmann-fold domains"/>
    <property type="match status" value="1"/>
</dbReference>
<keyword evidence="2" id="KW-0560">Oxidoreductase</keyword>
<evidence type="ECO:0000313" key="4">
    <source>
        <dbReference type="EMBL" id="MEX6429085.1"/>
    </source>
</evidence>
<proteinExistence type="inferred from homology"/>
<accession>A0ABV3Y109</accession>
<organism evidence="4 5">
    <name type="scientific">Ferrimicrobium acidiphilum</name>
    <dbReference type="NCBI Taxonomy" id="121039"/>
    <lineage>
        <taxon>Bacteria</taxon>
        <taxon>Bacillati</taxon>
        <taxon>Actinomycetota</taxon>
        <taxon>Acidimicrobiia</taxon>
        <taxon>Acidimicrobiales</taxon>
        <taxon>Acidimicrobiaceae</taxon>
        <taxon>Ferrimicrobium</taxon>
    </lineage>
</organism>
<dbReference type="PANTHER" id="PTHR43658">
    <property type="entry name" value="SHORT-CHAIN DEHYDROGENASE/REDUCTASE"/>
    <property type="match status" value="1"/>
</dbReference>